<reference evidence="1" key="1">
    <citation type="journal article" date="2015" name="Nature">
        <title>Complex archaea that bridge the gap between prokaryotes and eukaryotes.</title>
        <authorList>
            <person name="Spang A."/>
            <person name="Saw J.H."/>
            <person name="Jorgensen S.L."/>
            <person name="Zaremba-Niedzwiedzka K."/>
            <person name="Martijn J."/>
            <person name="Lind A.E."/>
            <person name="van Eijk R."/>
            <person name="Schleper C."/>
            <person name="Guy L."/>
            <person name="Ettema T.J."/>
        </authorList>
    </citation>
    <scope>NUCLEOTIDE SEQUENCE</scope>
</reference>
<dbReference type="EMBL" id="LAZR01003529">
    <property type="protein sequence ID" value="KKN17364.1"/>
    <property type="molecule type" value="Genomic_DNA"/>
</dbReference>
<comment type="caution">
    <text evidence="1">The sequence shown here is derived from an EMBL/GenBank/DDBJ whole genome shotgun (WGS) entry which is preliminary data.</text>
</comment>
<name>A0A0F9NHC9_9ZZZZ</name>
<sequence>MTLKLLLFFVGCMTLTSISPDLDKVRQDYRNASKDEEAVKLLFDTLTAVGKNDETTLVAYKGAVTTMMAQYAQGIPEKKSFFKEGRELVEYAIALEPTNVEIRCIRLSVQESVPKITGYHKNKEEDKQFIMVNYTSMHDMGAKAFVKGFVLLSESFTQTEKQLF</sequence>
<organism evidence="1">
    <name type="scientific">marine sediment metagenome</name>
    <dbReference type="NCBI Taxonomy" id="412755"/>
    <lineage>
        <taxon>unclassified sequences</taxon>
        <taxon>metagenomes</taxon>
        <taxon>ecological metagenomes</taxon>
    </lineage>
</organism>
<proteinExistence type="predicted"/>
<evidence type="ECO:0000313" key="1">
    <source>
        <dbReference type="EMBL" id="KKN17364.1"/>
    </source>
</evidence>
<accession>A0A0F9NHC9</accession>
<dbReference type="AlphaFoldDB" id="A0A0F9NHC9"/>
<gene>
    <name evidence="1" type="ORF">LCGC14_0966600</name>
</gene>
<protein>
    <submittedName>
        <fullName evidence="1">Uncharacterized protein</fullName>
    </submittedName>
</protein>